<feature type="compositionally biased region" description="Pro residues" evidence="1">
    <location>
        <begin position="274"/>
        <end position="286"/>
    </location>
</feature>
<dbReference type="Proteomes" id="UP000077266">
    <property type="component" value="Unassembled WGS sequence"/>
</dbReference>
<evidence type="ECO:0000256" key="1">
    <source>
        <dbReference type="SAM" id="MobiDB-lite"/>
    </source>
</evidence>
<feature type="compositionally biased region" description="Low complexity" evidence="1">
    <location>
        <begin position="287"/>
        <end position="303"/>
    </location>
</feature>
<reference evidence="2 3" key="1">
    <citation type="journal article" date="2016" name="Mol. Biol. Evol.">
        <title>Comparative Genomics of Early-Diverging Mushroom-Forming Fungi Provides Insights into the Origins of Lignocellulose Decay Capabilities.</title>
        <authorList>
            <person name="Nagy L.G."/>
            <person name="Riley R."/>
            <person name="Tritt A."/>
            <person name="Adam C."/>
            <person name="Daum C."/>
            <person name="Floudas D."/>
            <person name="Sun H."/>
            <person name="Yadav J.S."/>
            <person name="Pangilinan J."/>
            <person name="Larsson K.H."/>
            <person name="Matsuura K."/>
            <person name="Barry K."/>
            <person name="Labutti K."/>
            <person name="Kuo R."/>
            <person name="Ohm R.A."/>
            <person name="Bhattacharya S.S."/>
            <person name="Shirouzu T."/>
            <person name="Yoshinaga Y."/>
            <person name="Martin F.M."/>
            <person name="Grigoriev I.V."/>
            <person name="Hibbett D.S."/>
        </authorList>
    </citation>
    <scope>NUCLEOTIDE SEQUENCE [LARGE SCALE GENOMIC DNA]</scope>
    <source>
        <strain evidence="2 3">HHB12029</strain>
    </source>
</reference>
<evidence type="ECO:0000313" key="3">
    <source>
        <dbReference type="Proteomes" id="UP000077266"/>
    </source>
</evidence>
<accession>A0A165HDB1</accession>
<dbReference type="EMBL" id="KV426020">
    <property type="protein sequence ID" value="KZV91803.1"/>
    <property type="molecule type" value="Genomic_DNA"/>
</dbReference>
<feature type="region of interest" description="Disordered" evidence="1">
    <location>
        <begin position="271"/>
        <end position="321"/>
    </location>
</feature>
<protein>
    <submittedName>
        <fullName evidence="2">Uncharacterized protein</fullName>
    </submittedName>
</protein>
<gene>
    <name evidence="2" type="ORF">EXIGLDRAFT_693309</name>
</gene>
<evidence type="ECO:0000313" key="2">
    <source>
        <dbReference type="EMBL" id="KZV91803.1"/>
    </source>
</evidence>
<name>A0A165HDB1_EXIGL</name>
<dbReference type="AlphaFoldDB" id="A0A165HDB1"/>
<dbReference type="InParanoid" id="A0A165HDB1"/>
<proteinExistence type="predicted"/>
<sequence>MSFSNAQSAMPPSYTTAATEAPALTLPSALDIPFNASPEQRSAVIALLNQLSADIRRVIIGLSGVDNETRGMNYTLDGLFHLVSDVEELAKAISEGLVDIHEHLIDITHRVDLAQPFLQRIDARVNTLLSNAAVNETAANLQRVATNGVRDVANKNAGALSRLEEAARNHEANFATASTVIARLEVASSQQSQRLAATTALLEVSAKNIAAAVEDAKNEIIALTASFRLDVAVALKDIREEMHSLRVYQSDLAKSLGDFLVLNRELRDAVAGSPPSPLSPLTPSPPASTVASTSSSTSANSPVRRPRAILRPMPYTTQKRIAKSKAKSAITALYNDIDGEDELVDDDN</sequence>
<keyword evidence="3" id="KW-1185">Reference proteome</keyword>
<organism evidence="2 3">
    <name type="scientific">Exidia glandulosa HHB12029</name>
    <dbReference type="NCBI Taxonomy" id="1314781"/>
    <lineage>
        <taxon>Eukaryota</taxon>
        <taxon>Fungi</taxon>
        <taxon>Dikarya</taxon>
        <taxon>Basidiomycota</taxon>
        <taxon>Agaricomycotina</taxon>
        <taxon>Agaricomycetes</taxon>
        <taxon>Auriculariales</taxon>
        <taxon>Exidiaceae</taxon>
        <taxon>Exidia</taxon>
    </lineage>
</organism>